<feature type="region of interest" description="Disordered" evidence="1">
    <location>
        <begin position="196"/>
        <end position="283"/>
    </location>
</feature>
<gene>
    <name evidence="2" type="ORF">Vafri_18474</name>
</gene>
<feature type="region of interest" description="Disordered" evidence="1">
    <location>
        <begin position="342"/>
        <end position="364"/>
    </location>
</feature>
<feature type="compositionally biased region" description="Polar residues" evidence="1">
    <location>
        <begin position="1610"/>
        <end position="1632"/>
    </location>
</feature>
<feature type="region of interest" description="Disordered" evidence="1">
    <location>
        <begin position="2054"/>
        <end position="2076"/>
    </location>
</feature>
<reference evidence="2" key="1">
    <citation type="journal article" date="2021" name="Proc. Natl. Acad. Sci. U.S.A.">
        <title>Three genomes in the algal genus Volvox reveal the fate of a haploid sex-determining region after a transition to homothallism.</title>
        <authorList>
            <person name="Yamamoto K."/>
            <person name="Hamaji T."/>
            <person name="Kawai-Toyooka H."/>
            <person name="Matsuzaki R."/>
            <person name="Takahashi F."/>
            <person name="Nishimura Y."/>
            <person name="Kawachi M."/>
            <person name="Noguchi H."/>
            <person name="Minakuchi Y."/>
            <person name="Umen J.G."/>
            <person name="Toyoda A."/>
            <person name="Nozaki H."/>
        </authorList>
    </citation>
    <scope>NUCLEOTIDE SEQUENCE</scope>
    <source>
        <strain evidence="2">NIES-3780</strain>
    </source>
</reference>
<evidence type="ECO:0000313" key="3">
    <source>
        <dbReference type="Proteomes" id="UP000747399"/>
    </source>
</evidence>
<keyword evidence="3" id="KW-1185">Reference proteome</keyword>
<feature type="region of interest" description="Disordered" evidence="1">
    <location>
        <begin position="1154"/>
        <end position="1183"/>
    </location>
</feature>
<feature type="region of interest" description="Disordered" evidence="1">
    <location>
        <begin position="844"/>
        <end position="906"/>
    </location>
</feature>
<feature type="region of interest" description="Disordered" evidence="1">
    <location>
        <begin position="1753"/>
        <end position="1947"/>
    </location>
</feature>
<feature type="region of interest" description="Disordered" evidence="1">
    <location>
        <begin position="453"/>
        <end position="472"/>
    </location>
</feature>
<feature type="compositionally biased region" description="Low complexity" evidence="1">
    <location>
        <begin position="1375"/>
        <end position="1384"/>
    </location>
</feature>
<feature type="compositionally biased region" description="Acidic residues" evidence="1">
    <location>
        <begin position="868"/>
        <end position="901"/>
    </location>
</feature>
<feature type="region of interest" description="Disordered" evidence="1">
    <location>
        <begin position="1361"/>
        <end position="1384"/>
    </location>
</feature>
<feature type="compositionally biased region" description="Low complexity" evidence="1">
    <location>
        <begin position="1316"/>
        <end position="1330"/>
    </location>
</feature>
<feature type="region of interest" description="Disordered" evidence="1">
    <location>
        <begin position="1984"/>
        <end position="2012"/>
    </location>
</feature>
<sequence length="2379" mass="244715">MEQDNGAIVPSSAEATGNVDASLYGGGAVALKSGVVAAGVQLPSGYRSAHPLYLTQQNEVAVMDDGAGGATDSEDGGQGGLLPRKNAGGCVCSQHGNLDCYGPLLGQQQPSARFHYPLQHHYQHQYSHPEPYLLQQHHHHHRHNQDCPHEDYVNPHAHSYPLQQRACWATPPSLAPAAWLPVSYVCPHSCVSTRARRDIPSPHPAPPAPTSLLQQRHSATLDSQSPHPPGPCPDTMPPGPRCCSLSGNNSPPIHQLGHAAAGESASGANLWSQPPPRPHFRRWPSCETRVTLDSRGEQPTTGAAAVASAAVAATAGVSAGTWNGPGAAVMATGSCRADGSPAAVAATAGEETEPPSTPAGAAAALPLPPQQLGLRFSGSSPSEQPTAAGGCGCCCGGGGAAGCGGSAEHSVCAGGATSLDPYTVRGLTCSATFEGHAAASEVVTSCNDPCSKSAPAAAAPPPPHPVPSLVIPFPQITTGLPSQCLHNNDLHTAQAQHGPPHPPLQQLHAGAPPTALPQVVIGSAGRVSGEGAGKASMMYSYAAPGPAAAVGPPPPPPPPPTQETRNMSMCSQGVFDYVTMWRRSAEAVSLAPRAPAAAPGAGCHNHGLSPVQVGLNPPCASGSSGPGTGLLQRGSSLTITHANPPPCQQLGNVITTGNSIERGLPPMVHSGSDGKLAVVSVAGAGSAAAATAPAPVQTSTSPSLLPTQVNSLTQQQQVQKVGLSQSMLPRPAIAPNAVTTGAGPLQAAAMAFAMGMTGAPKSVGGIGGCSGDERQQHQWTPFAQQIHPHQDPARALRRVQDQHRIGEGQAETLAPAVGELADDATSSCGSKDLHARFPAAATSAVACEPPQMMQQQQRQQMQSREHEGENDEEDSEDVSEEEEEQDDDEDSEQEEHEQEGEEQQRLQREQALLSGKRKFTEGPPPAPFAAKRPRLGCLEPSEPQLAPCTTGEAALPPPLYCHNTDPSAHHNHNYRQQHQHLYQLAPTGSYEPALHLSHASGSAGATLLPMGGSSGRDACMYGTDGRGPGSGTPAQDGYWSTRGDGFALSMATSSPPLSWGLGWPLQSSGTGAPPLQPLQSVDGGNATQLQRMIRGLPSCDGGSGRVRASYWDEMEPTYGSMGVSQEPPLPPPSSVLLPPESERDAMVVAPPTVGKEPQQLLQSQPPPPLPPPLPQRSTGPNLSASAADLWRRTPAPPPQSLPLQLKPQQQNCFRISASPPFNGHVVGSIGSGAAACVGACDTIAATSTTSLSAQPPSGLPVAGLHLAPHSLALNTAFPSQRDSHTPQQPHQRGLPQEVFFGNPIGHQHRQSDGQQEHQGLQQQQQQRQQQASGCARESPCEVIAAAAGCRSSRGLEACGGDNGELSGSDSRRSSHTSGDATGAAAANANTVTATNRRSGPQGLQQYVTLQRQPDGIEARPSGGGERTAFGAVPSMQYGSAPPRCLPNCASGRLETSWVPPAAPLPSCPPMPIGPGADNGILMAQAACSCPACVAQVRHQPSYASAPLPDPGPFPGVAPAGQPSYASTSAVAPNGGGGGGEMSSEIGCLSCPCEMCQRADALMQRSSMVTALPTMLPSPTPEHQRQHSSCYPVHNPPPPSGAATAQPPYAHTSTGASFGSSARCVQSTEHSPYQTPPAPTNADSLPDAPKGHAVPHYNRAPYAALYTSEPPVTAVAPPCSCPTCVVAFSGSTVNNAPHAIVPAVVSSGAAPPLLPPPTAHCEKPSTEGLRVASIGPVQHGTAISPPPLLLPESGGYMTAAAPGTGASSNGMSAEARLPTPWSSSSSLDGNGASLPALASQHGTAVAGPPPQLSCPQPPASTPPPAAHLRAPNPHSTVYAPRPPETSPLGPQPFPLRTYGHHQQPSAPCQLPEPQLQDPLNTPSCGRGPGPLQQQDVRNCPALRRPHHRVSQHPMGPYPTGSSGSQLIDPHSASHPWPHPQHQPHTQHPPAPCTACVSYMGPLGADMQGALTTKIYGYLPPANLQAASPAPKQHPGPPPPLPAPKFARPPPIAPAISPSAMTVLNRCTDPSCLGNCNGYNAHSSAVAVPLTHGQQADGTGFSHGTTERLEAQRKSSYSTPGLDIGGLPLPVLPPPPLSQATAAGATGPGVLLPHSQALQPAQMPRQHLQPSPRRLPPPDSLVQRNESSAAALTQASAAANPGPVCGICCGCGAPLPVAASADAADMAGLWQPQPCGAPGVPPGTQTVVDDLYRPQEHRAAPSEAACPAPYPRPLCGEAANRDCAAAMRGPLSLTRGGEHRSSGAHVAQPGCKSAGESQAWPRHPQLHVAPTHYMQQAGVPKRGIPPQHLPSAASATAITPESGEGFSHPDGIYSPKSRVQMARGSVGAQLTHRSVAPDEEAAMWAEDPISPPWPRRSSRRL</sequence>
<feature type="region of interest" description="Disordered" evidence="1">
    <location>
        <begin position="1572"/>
        <end position="1653"/>
    </location>
</feature>
<feature type="compositionally biased region" description="Pro residues" evidence="1">
    <location>
        <begin position="1806"/>
        <end position="1824"/>
    </location>
</feature>
<feature type="compositionally biased region" description="Polar residues" evidence="1">
    <location>
        <begin position="211"/>
        <end position="225"/>
    </location>
</feature>
<protein>
    <submittedName>
        <fullName evidence="2">Uncharacterized protein</fullName>
    </submittedName>
</protein>
<name>A0A8J4BLA8_9CHLO</name>
<feature type="compositionally biased region" description="Pro residues" evidence="1">
    <location>
        <begin position="1839"/>
        <end position="1852"/>
    </location>
</feature>
<feature type="region of interest" description="Disordered" evidence="1">
    <location>
        <begin position="2089"/>
        <end position="2146"/>
    </location>
</feature>
<evidence type="ECO:0000256" key="1">
    <source>
        <dbReference type="SAM" id="MobiDB-lite"/>
    </source>
</evidence>
<feature type="compositionally biased region" description="Pro residues" evidence="1">
    <location>
        <begin position="1935"/>
        <end position="1947"/>
    </location>
</feature>
<dbReference type="EMBL" id="BNCO01000067">
    <property type="protein sequence ID" value="GIL64576.1"/>
    <property type="molecule type" value="Genomic_DNA"/>
</dbReference>
<feature type="region of interest" description="Disordered" evidence="1">
    <location>
        <begin position="1117"/>
        <end position="1138"/>
    </location>
</feature>
<feature type="region of interest" description="Disordered" evidence="1">
    <location>
        <begin position="1277"/>
        <end position="1330"/>
    </location>
</feature>
<feature type="compositionally biased region" description="Pro residues" evidence="1">
    <location>
        <begin position="1990"/>
        <end position="2011"/>
    </location>
</feature>
<feature type="compositionally biased region" description="Polar residues" evidence="1">
    <location>
        <begin position="1277"/>
        <end position="1290"/>
    </location>
</feature>
<feature type="compositionally biased region" description="Low complexity" evidence="1">
    <location>
        <begin position="851"/>
        <end position="862"/>
    </location>
</feature>
<accession>A0A8J4BLA8</accession>
<feature type="compositionally biased region" description="Pro residues" evidence="1">
    <location>
        <begin position="226"/>
        <end position="240"/>
    </location>
</feature>
<feature type="compositionally biased region" description="Low complexity" evidence="1">
    <location>
        <begin position="259"/>
        <end position="268"/>
    </location>
</feature>
<organism evidence="2 3">
    <name type="scientific">Volvox africanus</name>
    <dbReference type="NCBI Taxonomy" id="51714"/>
    <lineage>
        <taxon>Eukaryota</taxon>
        <taxon>Viridiplantae</taxon>
        <taxon>Chlorophyta</taxon>
        <taxon>core chlorophytes</taxon>
        <taxon>Chlorophyceae</taxon>
        <taxon>CS clade</taxon>
        <taxon>Chlamydomonadales</taxon>
        <taxon>Volvocaceae</taxon>
        <taxon>Volvox</taxon>
    </lineage>
</organism>
<dbReference type="Proteomes" id="UP000747399">
    <property type="component" value="Unassembled WGS sequence"/>
</dbReference>
<feature type="region of interest" description="Disordered" evidence="1">
    <location>
        <begin position="2253"/>
        <end position="2277"/>
    </location>
</feature>
<evidence type="ECO:0000313" key="2">
    <source>
        <dbReference type="EMBL" id="GIL64576.1"/>
    </source>
</evidence>
<proteinExistence type="predicted"/>
<comment type="caution">
    <text evidence="2">The sequence shown here is derived from an EMBL/GenBank/DDBJ whole genome shotgun (WGS) entry which is preliminary data.</text>
</comment>
<feature type="region of interest" description="Disordered" evidence="1">
    <location>
        <begin position="2296"/>
        <end position="2379"/>
    </location>
</feature>
<feature type="compositionally biased region" description="Pro residues" evidence="1">
    <location>
        <begin position="1164"/>
        <end position="1174"/>
    </location>
</feature>